<protein>
    <submittedName>
        <fullName evidence="9">Sugar ABC transporter permease</fullName>
    </submittedName>
</protein>
<keyword evidence="2 7" id="KW-0813">Transport</keyword>
<keyword evidence="5 7" id="KW-1133">Transmembrane helix</keyword>
<keyword evidence="4 7" id="KW-0812">Transmembrane</keyword>
<feature type="transmembrane region" description="Helical" evidence="7">
    <location>
        <begin position="27"/>
        <end position="46"/>
    </location>
</feature>
<dbReference type="CDD" id="cd06261">
    <property type="entry name" value="TM_PBP2"/>
    <property type="match status" value="1"/>
</dbReference>
<reference evidence="9 10" key="1">
    <citation type="submission" date="2019-04" db="EMBL/GenBank/DDBJ databases">
        <title>Streptomyces oryziradicis sp. nov., a novel actinomycete isolated from rhizosphere soil of rice (Oryza sativa L.).</title>
        <authorList>
            <person name="Li C."/>
        </authorList>
    </citation>
    <scope>NUCLEOTIDE SEQUENCE [LARGE SCALE GENOMIC DNA]</scope>
    <source>
        <strain evidence="9 10">NEAU-C40</strain>
    </source>
</reference>
<gene>
    <name evidence="9" type="ORF">FCI23_15000</name>
</gene>
<dbReference type="Pfam" id="PF00528">
    <property type="entry name" value="BPD_transp_1"/>
    <property type="match status" value="1"/>
</dbReference>
<evidence type="ECO:0000256" key="1">
    <source>
        <dbReference type="ARBA" id="ARBA00004651"/>
    </source>
</evidence>
<dbReference type="Gene3D" id="1.10.3720.10">
    <property type="entry name" value="MetI-like"/>
    <property type="match status" value="1"/>
</dbReference>
<dbReference type="PANTHER" id="PTHR43005:SF1">
    <property type="entry name" value="SPERMIDINE_PUTRESCINE TRANSPORT SYSTEM PERMEASE PROTEIN"/>
    <property type="match status" value="1"/>
</dbReference>
<keyword evidence="3" id="KW-1003">Cell membrane</keyword>
<evidence type="ECO:0000256" key="5">
    <source>
        <dbReference type="ARBA" id="ARBA00022989"/>
    </source>
</evidence>
<keyword evidence="10" id="KW-1185">Reference proteome</keyword>
<dbReference type="OrthoDB" id="4180718at2"/>
<dbReference type="PROSITE" id="PS50928">
    <property type="entry name" value="ABC_TM1"/>
    <property type="match status" value="1"/>
</dbReference>
<feature type="domain" description="ABC transmembrane type-1" evidence="8">
    <location>
        <begin position="86"/>
        <end position="299"/>
    </location>
</feature>
<evidence type="ECO:0000259" key="8">
    <source>
        <dbReference type="PROSITE" id="PS50928"/>
    </source>
</evidence>
<comment type="similarity">
    <text evidence="7">Belongs to the binding-protein-dependent transport system permease family.</text>
</comment>
<dbReference type="GO" id="GO:0055085">
    <property type="term" value="P:transmembrane transport"/>
    <property type="evidence" value="ECO:0007669"/>
    <property type="project" value="InterPro"/>
</dbReference>
<sequence>MVGITHELGTARVVRQRKRKGATRTRFTYSSLLLPSLILVALINAYPLAYAINAALHDGSLIQQGAFVGLGNFSTVLKDPAFWASTRFTAIFVVASVFGSWALGVVLAVVLQIRFPGRAVFRVLLLLPWIAPVVVTSMSWALLLGTSNGAVPSLFRALGLGNNVLFLGDPVLAQVTVCLFKIWISFPFTLIMMGSALESVDQNVYEAARIDGATRWQQFVRITLPVTARSTYVCWILMSIFTINDFPSVWLLTGGGPVGATQTMIVYAYNLAFSEFTPGLGIAVALLITVCLVAVSVFLYRMIRRSFTVA</sequence>
<keyword evidence="6 7" id="KW-0472">Membrane</keyword>
<dbReference type="GO" id="GO:0005886">
    <property type="term" value="C:plasma membrane"/>
    <property type="evidence" value="ECO:0007669"/>
    <property type="project" value="UniProtKB-SubCell"/>
</dbReference>
<comment type="caution">
    <text evidence="9">The sequence shown here is derived from an EMBL/GenBank/DDBJ whole genome shotgun (WGS) entry which is preliminary data.</text>
</comment>
<feature type="transmembrane region" description="Helical" evidence="7">
    <location>
        <begin position="123"/>
        <end position="144"/>
    </location>
</feature>
<dbReference type="InterPro" id="IPR000515">
    <property type="entry name" value="MetI-like"/>
</dbReference>
<dbReference type="InterPro" id="IPR035906">
    <property type="entry name" value="MetI-like_sf"/>
</dbReference>
<proteinExistence type="inferred from homology"/>
<feature type="transmembrane region" description="Helical" evidence="7">
    <location>
        <begin position="164"/>
        <end position="184"/>
    </location>
</feature>
<evidence type="ECO:0000313" key="10">
    <source>
        <dbReference type="Proteomes" id="UP000305778"/>
    </source>
</evidence>
<dbReference type="SUPFAM" id="SSF161098">
    <property type="entry name" value="MetI-like"/>
    <property type="match status" value="1"/>
</dbReference>
<name>A0A4U0SP48_9ACTN</name>
<evidence type="ECO:0000256" key="3">
    <source>
        <dbReference type="ARBA" id="ARBA00022475"/>
    </source>
</evidence>
<evidence type="ECO:0000256" key="4">
    <source>
        <dbReference type="ARBA" id="ARBA00022692"/>
    </source>
</evidence>
<evidence type="ECO:0000256" key="6">
    <source>
        <dbReference type="ARBA" id="ARBA00023136"/>
    </source>
</evidence>
<evidence type="ECO:0000313" key="9">
    <source>
        <dbReference type="EMBL" id="TKA10923.1"/>
    </source>
</evidence>
<dbReference type="AlphaFoldDB" id="A0A4U0SP48"/>
<accession>A0A4U0SP48</accession>
<organism evidence="9 10">
    <name type="scientific">Actinacidiphila oryziradicis</name>
    <dbReference type="NCBI Taxonomy" id="2571141"/>
    <lineage>
        <taxon>Bacteria</taxon>
        <taxon>Bacillati</taxon>
        <taxon>Actinomycetota</taxon>
        <taxon>Actinomycetes</taxon>
        <taxon>Kitasatosporales</taxon>
        <taxon>Streptomycetaceae</taxon>
        <taxon>Actinacidiphila</taxon>
    </lineage>
</organism>
<evidence type="ECO:0000256" key="7">
    <source>
        <dbReference type="RuleBase" id="RU363032"/>
    </source>
</evidence>
<feature type="transmembrane region" description="Helical" evidence="7">
    <location>
        <begin position="88"/>
        <end position="111"/>
    </location>
</feature>
<feature type="transmembrane region" description="Helical" evidence="7">
    <location>
        <begin position="280"/>
        <end position="300"/>
    </location>
</feature>
<comment type="subcellular location">
    <subcellularLocation>
        <location evidence="1 7">Cell membrane</location>
        <topology evidence="1 7">Multi-pass membrane protein</topology>
    </subcellularLocation>
</comment>
<dbReference type="PANTHER" id="PTHR43005">
    <property type="entry name" value="BLR7065 PROTEIN"/>
    <property type="match status" value="1"/>
</dbReference>
<evidence type="ECO:0000256" key="2">
    <source>
        <dbReference type="ARBA" id="ARBA00022448"/>
    </source>
</evidence>
<dbReference type="Proteomes" id="UP000305778">
    <property type="component" value="Unassembled WGS sequence"/>
</dbReference>
<dbReference type="EMBL" id="SUMC01000011">
    <property type="protein sequence ID" value="TKA10923.1"/>
    <property type="molecule type" value="Genomic_DNA"/>
</dbReference>